<evidence type="ECO:0008006" key="3">
    <source>
        <dbReference type="Google" id="ProtNLM"/>
    </source>
</evidence>
<dbReference type="PATRIC" id="fig|1618660.3.peg.562"/>
<dbReference type="InterPro" id="IPR027417">
    <property type="entry name" value="P-loop_NTPase"/>
</dbReference>
<proteinExistence type="predicted"/>
<evidence type="ECO:0000313" key="2">
    <source>
        <dbReference type="Proteomes" id="UP000034956"/>
    </source>
</evidence>
<dbReference type="Proteomes" id="UP000034956">
    <property type="component" value="Unassembled WGS sequence"/>
</dbReference>
<reference evidence="1 2" key="1">
    <citation type="journal article" date="2015" name="Nature">
        <title>rRNA introns, odd ribosomes, and small enigmatic genomes across a large radiation of phyla.</title>
        <authorList>
            <person name="Brown C.T."/>
            <person name="Hug L.A."/>
            <person name="Thomas B.C."/>
            <person name="Sharon I."/>
            <person name="Castelle C.J."/>
            <person name="Singh A."/>
            <person name="Wilkins M.J."/>
            <person name="Williams K.H."/>
            <person name="Banfield J.F."/>
        </authorList>
    </citation>
    <scope>NUCLEOTIDE SEQUENCE [LARGE SCALE GENOMIC DNA]</scope>
</reference>
<feature type="non-terminal residue" evidence="1">
    <location>
        <position position="1"/>
    </location>
</feature>
<accession>A0A0G1WLK5</accession>
<dbReference type="SUPFAM" id="SSF52540">
    <property type="entry name" value="P-loop containing nucleoside triphosphate hydrolases"/>
    <property type="match status" value="1"/>
</dbReference>
<dbReference type="AlphaFoldDB" id="A0A0G1WLK5"/>
<sequence>GPMFEQYMRNALLLLMEDEMNEPATLMEVARVFTDASYRQRKLTRIHNPTVIDFWEKEAVKAGGEASLANMTPYITSKFNNFTANDYMRVIIGQTSSAFHFRDLMDQGKVLLINLSKGKIGDINANLLGMIIVGKILMAALGRVDIPQEQRRDFNLYIDEFQNFTTDSIAVILSEARKYRLNLTIAHQFIAQLTEKVRDAVFGNVGSLVAFRVGVQDAEALVKQFTPVFDEQDLVNIDNFNAYVKLLIKGETAKPFNIRTVRSAVGNPALARRLKDLSVSKFGRPREEIESEIYKRLRN</sequence>
<evidence type="ECO:0000313" key="1">
    <source>
        <dbReference type="EMBL" id="KKU91213.1"/>
    </source>
</evidence>
<comment type="caution">
    <text evidence="1">The sequence shown here is derived from an EMBL/GenBank/DDBJ whole genome shotgun (WGS) entry which is preliminary data.</text>
</comment>
<dbReference type="EMBL" id="LCPF01000003">
    <property type="protein sequence ID" value="KKU91213.1"/>
    <property type="molecule type" value="Genomic_DNA"/>
</dbReference>
<dbReference type="Gene3D" id="3.40.50.300">
    <property type="entry name" value="P-loop containing nucleotide triphosphate hydrolases"/>
    <property type="match status" value="1"/>
</dbReference>
<gene>
    <name evidence="1" type="ORF">UY23_C0003G0051</name>
</gene>
<organism evidence="1 2">
    <name type="scientific">Candidatus Jorgensenbacteria bacterium GW2011_GWA1_48_11</name>
    <dbReference type="NCBI Taxonomy" id="1618660"/>
    <lineage>
        <taxon>Bacteria</taxon>
        <taxon>Candidatus Joergenseniibacteriota</taxon>
    </lineage>
</organism>
<protein>
    <recommendedName>
        <fullName evidence="3">TraD/TraG TraM recognition site domain-containing protein</fullName>
    </recommendedName>
</protein>
<name>A0A0G1WLK5_9BACT</name>